<proteinExistence type="predicted"/>
<evidence type="ECO:0000313" key="1">
    <source>
        <dbReference type="EMBL" id="CAB4914267.1"/>
    </source>
</evidence>
<gene>
    <name evidence="1" type="ORF">UFOPK3614_00493</name>
</gene>
<protein>
    <submittedName>
        <fullName evidence="1">Unannotated protein</fullName>
    </submittedName>
</protein>
<accession>A0A6J7H006</accession>
<name>A0A6J7H006_9ZZZZ</name>
<dbReference type="AlphaFoldDB" id="A0A6J7H006"/>
<organism evidence="1">
    <name type="scientific">freshwater metagenome</name>
    <dbReference type="NCBI Taxonomy" id="449393"/>
    <lineage>
        <taxon>unclassified sequences</taxon>
        <taxon>metagenomes</taxon>
        <taxon>ecological metagenomes</taxon>
    </lineage>
</organism>
<sequence>MSSAQVHNFAQSFLNSSKTYSEKFSQSFISILGKEAVKVSANLDSSVGQLVEKSLIHSSEIVPKFTLEIWRSEDQIQLPDLSWAKDFLGSDRLLPCEITKPYKIAFDRSQGLIYFYDPISKHASVWVDSDGDISLASFITPFRMIFSWMAESFGGEIIHASAISRDKKGLIINGPSGSGKSTLALLCAQGGYNMLADDVVLFSDGLVSAIFNYAKIDPRTNPLDVSNINTFQVEHSSNAKKIFHLNQFHENFYNSVTAHAIIFPIFAHMNHYERISSKIALKILAPNCLRELMGGSSINLKQLSHIVQSIPSYRVAVSTDNEKNLNSINQILSELS</sequence>
<dbReference type="InterPro" id="IPR027417">
    <property type="entry name" value="P-loop_NTPase"/>
</dbReference>
<dbReference type="EMBL" id="CAFBMS010000019">
    <property type="protein sequence ID" value="CAB4914267.1"/>
    <property type="molecule type" value="Genomic_DNA"/>
</dbReference>
<reference evidence="1" key="1">
    <citation type="submission" date="2020-05" db="EMBL/GenBank/DDBJ databases">
        <authorList>
            <person name="Chiriac C."/>
            <person name="Salcher M."/>
            <person name="Ghai R."/>
            <person name="Kavagutti S V."/>
        </authorList>
    </citation>
    <scope>NUCLEOTIDE SEQUENCE</scope>
</reference>
<dbReference type="SUPFAM" id="SSF53795">
    <property type="entry name" value="PEP carboxykinase-like"/>
    <property type="match status" value="1"/>
</dbReference>
<dbReference type="Gene3D" id="3.40.50.300">
    <property type="entry name" value="P-loop containing nucleotide triphosphate hydrolases"/>
    <property type="match status" value="1"/>
</dbReference>